<accession>A0A1B8ZTY3</accession>
<name>A0A1B8ZTY3_9FLAO</name>
<keyword evidence="1" id="KW-1133">Transmembrane helix</keyword>
<proteinExistence type="predicted"/>
<reference evidence="3" key="1">
    <citation type="submission" date="2016-07" db="EMBL/GenBank/DDBJ databases">
        <authorList>
            <person name="Florea S."/>
            <person name="Webb J.S."/>
            <person name="Jaromczyk J."/>
            <person name="Schardl C.L."/>
        </authorList>
    </citation>
    <scope>NUCLEOTIDE SEQUENCE [LARGE SCALE GENOMIC DNA]</scope>
    <source>
        <strain evidence="3">CC-VM-7</strain>
    </source>
</reference>
<feature type="transmembrane region" description="Helical" evidence="1">
    <location>
        <begin position="172"/>
        <end position="193"/>
    </location>
</feature>
<organism evidence="2 3">
    <name type="scientific">Chryseobacterium arthrosphaerae</name>
    <dbReference type="NCBI Taxonomy" id="651561"/>
    <lineage>
        <taxon>Bacteria</taxon>
        <taxon>Pseudomonadati</taxon>
        <taxon>Bacteroidota</taxon>
        <taxon>Flavobacteriia</taxon>
        <taxon>Flavobacteriales</taxon>
        <taxon>Weeksellaceae</taxon>
        <taxon>Chryseobacterium group</taxon>
        <taxon>Chryseobacterium</taxon>
    </lineage>
</organism>
<feature type="transmembrane region" description="Helical" evidence="1">
    <location>
        <begin position="117"/>
        <end position="139"/>
    </location>
</feature>
<keyword evidence="1" id="KW-0472">Membrane</keyword>
<gene>
    <name evidence="2" type="ORF">BBI00_12210</name>
</gene>
<dbReference type="Proteomes" id="UP000093432">
    <property type="component" value="Unassembled WGS sequence"/>
</dbReference>
<dbReference type="RefSeq" id="WP_065399029.1">
    <property type="nucleotide sequence ID" value="NZ_MAYG01000001.1"/>
</dbReference>
<dbReference type="STRING" id="651561.BBI00_12210"/>
<comment type="caution">
    <text evidence="2">The sequence shown here is derived from an EMBL/GenBank/DDBJ whole genome shotgun (WGS) entry which is preliminary data.</text>
</comment>
<dbReference type="EMBL" id="MAYG01000001">
    <property type="protein sequence ID" value="OCA75050.1"/>
    <property type="molecule type" value="Genomic_DNA"/>
</dbReference>
<evidence type="ECO:0000313" key="2">
    <source>
        <dbReference type="EMBL" id="OCA75050.1"/>
    </source>
</evidence>
<sequence>MNNIYRNYNEEDLQVAYLYMIDHTGKINDEMREAINQKFNYNEFVKKAEHRKVLIKEKGRISFEVHNRVNKGENINLILENISSEIMESGELKIFILEKYEQFSKIKENNTIDKKTIYKSILGAIIASVTGLLFLKAIIQITGRFSFFLLMPVYIINYFVIYGITGKTRDNLIVFLAVFISVVISTLLPFILLT</sequence>
<protein>
    <submittedName>
        <fullName evidence="2">Uncharacterized protein</fullName>
    </submittedName>
</protein>
<keyword evidence="1" id="KW-0812">Transmembrane</keyword>
<dbReference type="OrthoDB" id="1271572at2"/>
<evidence type="ECO:0000313" key="3">
    <source>
        <dbReference type="Proteomes" id="UP000093432"/>
    </source>
</evidence>
<evidence type="ECO:0000256" key="1">
    <source>
        <dbReference type="SAM" id="Phobius"/>
    </source>
</evidence>
<feature type="transmembrane region" description="Helical" evidence="1">
    <location>
        <begin position="145"/>
        <end position="165"/>
    </location>
</feature>
<dbReference type="AlphaFoldDB" id="A0A1B8ZTY3"/>